<reference evidence="2 3" key="1">
    <citation type="submission" date="2019-04" db="EMBL/GenBank/DDBJ databases">
        <title>Draft genome sequences of Streptomyces avermitilis ATCC 31267.</title>
        <authorList>
            <person name="Komaki H."/>
            <person name="Tamura T."/>
            <person name="Hosoyama A."/>
        </authorList>
    </citation>
    <scope>NUCLEOTIDE SEQUENCE [LARGE SCALE GENOMIC DNA]</scope>
    <source>
        <strain evidence="2 3">ATCC 31267</strain>
    </source>
</reference>
<proteinExistence type="predicted"/>
<accession>A0A4D4MFY7</accession>
<protein>
    <submittedName>
        <fullName evidence="2">Uncharacterized protein</fullName>
    </submittedName>
</protein>
<dbReference type="AlphaFoldDB" id="A0A4D4MFY7"/>
<sequence>MECAVMSDGQNAIGVPAAAVYALGMQRSDVTRDDGTWVGLSLDVQDRHQPGLCVFTAGAQLLVSQMSQPVLLAVVDEQHEGVDFWRTDGYRSFVPPLRADAGRALAGSPERWAHRFAQYLIDSPGSPLHEGRWLLSCESPLRRWRHADASHAEYWSSMLVDGHPNGYIDWFLHAHSWEVLPLRPMPDADDSRVKAYRKQAREGTLPPILLWWVSGLDCHLILDGHARFAAAVAESVEPPLLQLHRTVPRDDLATRTEEAVGFYEDELARFAELRAIHGPAVPDGAATTGPQLVRLLHDLNTAEQPTWAWPCPAGKSSGVASRARWQTARTGPVPDSFRPLRQP</sequence>
<evidence type="ECO:0000313" key="2">
    <source>
        <dbReference type="EMBL" id="GDY70870.1"/>
    </source>
</evidence>
<feature type="region of interest" description="Disordered" evidence="1">
    <location>
        <begin position="307"/>
        <end position="343"/>
    </location>
</feature>
<dbReference type="Proteomes" id="UP000299211">
    <property type="component" value="Unassembled WGS sequence"/>
</dbReference>
<evidence type="ECO:0000313" key="3">
    <source>
        <dbReference type="Proteomes" id="UP000299211"/>
    </source>
</evidence>
<comment type="caution">
    <text evidence="2">The sequence shown here is derived from an EMBL/GenBank/DDBJ whole genome shotgun (WGS) entry which is preliminary data.</text>
</comment>
<gene>
    <name evidence="2" type="ORF">SAV31267_003550</name>
</gene>
<dbReference type="EMBL" id="BJHY01000001">
    <property type="protein sequence ID" value="GDY70870.1"/>
    <property type="molecule type" value="Genomic_DNA"/>
</dbReference>
<name>A0A4D4MFY7_STRAX</name>
<evidence type="ECO:0000256" key="1">
    <source>
        <dbReference type="SAM" id="MobiDB-lite"/>
    </source>
</evidence>
<organism evidence="2 3">
    <name type="scientific">Streptomyces avermitilis</name>
    <dbReference type="NCBI Taxonomy" id="33903"/>
    <lineage>
        <taxon>Bacteria</taxon>
        <taxon>Bacillati</taxon>
        <taxon>Actinomycetota</taxon>
        <taxon>Actinomycetes</taxon>
        <taxon>Kitasatosporales</taxon>
        <taxon>Streptomycetaceae</taxon>
        <taxon>Streptomyces</taxon>
    </lineage>
</organism>